<dbReference type="AlphaFoldDB" id="U2KVH9"/>
<dbReference type="PATRIC" id="fig|411473.3.peg.1159"/>
<evidence type="ECO:0000313" key="1">
    <source>
        <dbReference type="EMBL" id="ERJ96302.1"/>
    </source>
</evidence>
<organism evidence="1 2">
    <name type="scientific">Ruminococcus callidus ATCC 27760</name>
    <dbReference type="NCBI Taxonomy" id="411473"/>
    <lineage>
        <taxon>Bacteria</taxon>
        <taxon>Bacillati</taxon>
        <taxon>Bacillota</taxon>
        <taxon>Clostridia</taxon>
        <taxon>Eubacteriales</taxon>
        <taxon>Oscillospiraceae</taxon>
        <taxon>Ruminococcus</taxon>
    </lineage>
</organism>
<comment type="caution">
    <text evidence="1">The sequence shown here is derived from an EMBL/GenBank/DDBJ whole genome shotgun (WGS) entry which is preliminary data.</text>
</comment>
<dbReference type="STRING" id="411473.RUMCAL_01437"/>
<keyword evidence="2" id="KW-1185">Reference proteome</keyword>
<protein>
    <submittedName>
        <fullName evidence="1">Uncharacterized protein</fullName>
    </submittedName>
</protein>
<gene>
    <name evidence="1" type="ORF">RUMCAL_01437</name>
</gene>
<reference evidence="1 2" key="1">
    <citation type="submission" date="2013-07" db="EMBL/GenBank/DDBJ databases">
        <authorList>
            <person name="Weinstock G."/>
            <person name="Sodergren E."/>
            <person name="Wylie T."/>
            <person name="Fulton L."/>
            <person name="Fulton R."/>
            <person name="Fronick C."/>
            <person name="O'Laughlin M."/>
            <person name="Godfrey J."/>
            <person name="Miner T."/>
            <person name="Herter B."/>
            <person name="Appelbaum E."/>
            <person name="Cordes M."/>
            <person name="Lek S."/>
            <person name="Wollam A."/>
            <person name="Pepin K.H."/>
            <person name="Palsikar V.B."/>
            <person name="Mitreva M."/>
            <person name="Wilson R.K."/>
        </authorList>
    </citation>
    <scope>NUCLEOTIDE SEQUENCE [LARGE SCALE GENOMIC DNA]</scope>
    <source>
        <strain evidence="1 2">ATCC 27760</strain>
    </source>
</reference>
<dbReference type="HOGENOM" id="CLU_3188619_0_0_9"/>
<proteinExistence type="predicted"/>
<name>U2KVH9_9FIRM</name>
<dbReference type="EMBL" id="AWVF01000175">
    <property type="protein sequence ID" value="ERJ96302.1"/>
    <property type="molecule type" value="Genomic_DNA"/>
</dbReference>
<evidence type="ECO:0000313" key="2">
    <source>
        <dbReference type="Proteomes" id="UP000016662"/>
    </source>
</evidence>
<dbReference type="Proteomes" id="UP000016662">
    <property type="component" value="Unassembled WGS sequence"/>
</dbReference>
<accession>U2KVH9</accession>
<sequence>MKICNNISCMKQILSTHNPKVVSSNLAPATKWKRTFKQVKQLEVQV</sequence>